<evidence type="ECO:0000256" key="1">
    <source>
        <dbReference type="SAM" id="Coils"/>
    </source>
</evidence>
<feature type="coiled-coil region" evidence="1">
    <location>
        <begin position="115"/>
        <end position="142"/>
    </location>
</feature>
<name>A0A4Y4DRN2_GLUUR</name>
<evidence type="ECO:0008006" key="4">
    <source>
        <dbReference type="Google" id="ProtNLM"/>
    </source>
</evidence>
<sequence>MKGQRKNDIFGRKRGRLKKKVPYMGAWGTSPWDNDDAADWFADFFDSVDVDARITAAFEDEDEHDQIRAACYMLNVLGRTYVWPGDLDALDSLLERGKELLSTMLEEGSEFRELWEDDEEVLAAVEEELAGLQERLSEKSNGDEES</sequence>
<dbReference type="RefSeq" id="WP_141366842.1">
    <property type="nucleotide sequence ID" value="NZ_BAAAJL010000010.1"/>
</dbReference>
<dbReference type="EMBL" id="BJNY01000022">
    <property type="protein sequence ID" value="GED07586.1"/>
    <property type="molecule type" value="Genomic_DNA"/>
</dbReference>
<reference evidence="2 3" key="1">
    <citation type="submission" date="2019-06" db="EMBL/GenBank/DDBJ databases">
        <title>Whole genome shotgun sequence of Glutamicibacter uratoxydans NBRC 15515.</title>
        <authorList>
            <person name="Hosoyama A."/>
            <person name="Uohara A."/>
            <person name="Ohji S."/>
            <person name="Ichikawa N."/>
        </authorList>
    </citation>
    <scope>NUCLEOTIDE SEQUENCE [LARGE SCALE GENOMIC DNA]</scope>
    <source>
        <strain evidence="2 3">NBRC 15515</strain>
    </source>
</reference>
<comment type="caution">
    <text evidence="2">The sequence shown here is derived from an EMBL/GenBank/DDBJ whole genome shotgun (WGS) entry which is preliminary data.</text>
</comment>
<dbReference type="AlphaFoldDB" id="A0A4Y4DRN2"/>
<proteinExistence type="predicted"/>
<protein>
    <recommendedName>
        <fullName evidence="4">DUF4259 domain-containing protein</fullName>
    </recommendedName>
</protein>
<keyword evidence="1" id="KW-0175">Coiled coil</keyword>
<gene>
    <name evidence="2" type="ORF">AUR04nite_31180</name>
</gene>
<keyword evidence="3" id="KW-1185">Reference proteome</keyword>
<dbReference type="Proteomes" id="UP000316612">
    <property type="component" value="Unassembled WGS sequence"/>
</dbReference>
<dbReference type="InterPro" id="IPR025355">
    <property type="entry name" value="DUF4259"/>
</dbReference>
<evidence type="ECO:0000313" key="2">
    <source>
        <dbReference type="EMBL" id="GED07586.1"/>
    </source>
</evidence>
<accession>A0A4Y4DRN2</accession>
<dbReference type="OrthoDB" id="4990567at2"/>
<evidence type="ECO:0000313" key="3">
    <source>
        <dbReference type="Proteomes" id="UP000316612"/>
    </source>
</evidence>
<dbReference type="Pfam" id="PF14078">
    <property type="entry name" value="DUF4259"/>
    <property type="match status" value="1"/>
</dbReference>
<organism evidence="2 3">
    <name type="scientific">Glutamicibacter uratoxydans</name>
    <name type="common">Arthrobacter uratoxydans</name>
    <dbReference type="NCBI Taxonomy" id="43667"/>
    <lineage>
        <taxon>Bacteria</taxon>
        <taxon>Bacillati</taxon>
        <taxon>Actinomycetota</taxon>
        <taxon>Actinomycetes</taxon>
        <taxon>Micrococcales</taxon>
        <taxon>Micrococcaceae</taxon>
        <taxon>Glutamicibacter</taxon>
    </lineage>
</organism>